<evidence type="ECO:0000313" key="2">
    <source>
        <dbReference type="Proteomes" id="UP000593567"/>
    </source>
</evidence>
<organism evidence="1 2">
    <name type="scientific">Bugula neritina</name>
    <name type="common">Brown bryozoan</name>
    <name type="synonym">Sertularia neritina</name>
    <dbReference type="NCBI Taxonomy" id="10212"/>
    <lineage>
        <taxon>Eukaryota</taxon>
        <taxon>Metazoa</taxon>
        <taxon>Spiralia</taxon>
        <taxon>Lophotrochozoa</taxon>
        <taxon>Bryozoa</taxon>
        <taxon>Gymnolaemata</taxon>
        <taxon>Cheilostomatida</taxon>
        <taxon>Flustrina</taxon>
        <taxon>Buguloidea</taxon>
        <taxon>Bugulidae</taxon>
        <taxon>Bugula</taxon>
    </lineage>
</organism>
<dbReference type="AlphaFoldDB" id="A0A7J7IUB1"/>
<reference evidence="1" key="1">
    <citation type="submission" date="2020-06" db="EMBL/GenBank/DDBJ databases">
        <title>Draft genome of Bugula neritina, a colonial animal packing powerful symbionts and potential medicines.</title>
        <authorList>
            <person name="Rayko M."/>
        </authorList>
    </citation>
    <scope>NUCLEOTIDE SEQUENCE [LARGE SCALE GENOMIC DNA]</scope>
    <source>
        <strain evidence="1">Kwan_BN1</strain>
    </source>
</reference>
<name>A0A7J7IUB1_BUGNE</name>
<keyword evidence="2" id="KW-1185">Reference proteome</keyword>
<comment type="caution">
    <text evidence="1">The sequence shown here is derived from an EMBL/GenBank/DDBJ whole genome shotgun (WGS) entry which is preliminary data.</text>
</comment>
<dbReference type="EMBL" id="VXIV02003444">
    <property type="protein sequence ID" value="KAF6016984.1"/>
    <property type="molecule type" value="Genomic_DNA"/>
</dbReference>
<evidence type="ECO:0000313" key="1">
    <source>
        <dbReference type="EMBL" id="KAF6016984.1"/>
    </source>
</evidence>
<dbReference type="OrthoDB" id="20886at2759"/>
<dbReference type="Proteomes" id="UP000593567">
    <property type="component" value="Unassembled WGS sequence"/>
</dbReference>
<proteinExistence type="predicted"/>
<accession>A0A7J7IUB1</accession>
<sequence length="113" mass="13192">MLEETDIIEDWTMIKKAVKQKQQFQRRGHVVRSVSTAKDKIIKYRGGRLLYKGENYSKGHRIIIDYQDNSPVHGRITGIEDENVYITKSDGNKVKLLIAQMQRGKYSIRHAPY</sequence>
<gene>
    <name evidence="1" type="ORF">EB796_024695</name>
</gene>
<protein>
    <submittedName>
        <fullName evidence="1">BRMS1</fullName>
    </submittedName>
</protein>